<gene>
    <name evidence="9 10 11" type="primary">LOC120280656</name>
</gene>
<evidence type="ECO:0000256" key="1">
    <source>
        <dbReference type="ARBA" id="ARBA00001678"/>
    </source>
</evidence>
<evidence type="ECO:0000256" key="2">
    <source>
        <dbReference type="ARBA" id="ARBA00005641"/>
    </source>
</evidence>
<comment type="similarity">
    <text evidence="2">Belongs to the glycosyl hydrolase 5 (cellulase A) family.</text>
</comment>
<proteinExistence type="inferred from homology"/>
<dbReference type="PANTHER" id="PTHR31451">
    <property type="match status" value="1"/>
</dbReference>
<dbReference type="SUPFAM" id="SSF51445">
    <property type="entry name" value="(Trans)glycosidases"/>
    <property type="match status" value="1"/>
</dbReference>
<feature type="domain" description="Glycoside hydrolase family 5" evidence="7">
    <location>
        <begin position="62"/>
        <end position="402"/>
    </location>
</feature>
<dbReference type="InterPro" id="IPR017853">
    <property type="entry name" value="GH"/>
</dbReference>
<dbReference type="RefSeq" id="XP_039143497.1">
    <property type="nucleotide sequence ID" value="XM_039287563.1"/>
</dbReference>
<evidence type="ECO:0000259" key="7">
    <source>
        <dbReference type="Pfam" id="PF26410"/>
    </source>
</evidence>
<dbReference type="Pfam" id="PF26410">
    <property type="entry name" value="GH5_mannosidase"/>
    <property type="match status" value="1"/>
</dbReference>
<protein>
    <recommendedName>
        <fullName evidence="3">mannan endo-1,4-beta-mannosidase</fullName>
        <ecNumber evidence="3">3.2.1.78</ecNumber>
    </recommendedName>
</protein>
<dbReference type="GeneID" id="120280656"/>
<dbReference type="Gene3D" id="3.20.20.80">
    <property type="entry name" value="Glycosidases"/>
    <property type="match status" value="1"/>
</dbReference>
<evidence type="ECO:0000313" key="9">
    <source>
        <dbReference type="RefSeq" id="XP_039143497.1"/>
    </source>
</evidence>
<evidence type="ECO:0000256" key="3">
    <source>
        <dbReference type="ARBA" id="ARBA00012706"/>
    </source>
</evidence>
<keyword evidence="8" id="KW-1185">Reference proteome</keyword>
<dbReference type="FunFam" id="3.20.20.80:FF:000012">
    <property type="entry name" value="Mannan endo-1,4-beta-mannosidase 6"/>
    <property type="match status" value="1"/>
</dbReference>
<dbReference type="GO" id="GO:0000272">
    <property type="term" value="P:polysaccharide catabolic process"/>
    <property type="evidence" value="ECO:0007669"/>
    <property type="project" value="InterPro"/>
</dbReference>
<keyword evidence="6" id="KW-0812">Transmembrane</keyword>
<reference evidence="9 10" key="1">
    <citation type="submission" date="2025-04" db="UniProtKB">
        <authorList>
            <consortium name="RefSeq"/>
        </authorList>
    </citation>
    <scope>IDENTIFICATION</scope>
</reference>
<dbReference type="Proteomes" id="UP001515500">
    <property type="component" value="Chromosome 17"/>
</dbReference>
<comment type="catalytic activity">
    <reaction evidence="1">
        <text>Random hydrolysis of (1-&gt;4)-beta-D-mannosidic linkages in mannans, galactomannans and glucomannans.</text>
        <dbReference type="EC" id="3.2.1.78"/>
    </reaction>
</comment>
<accession>A0AB40CTR8</accession>
<organism evidence="8 9">
    <name type="scientific">Dioscorea cayennensis subsp. rotundata</name>
    <name type="common">White Guinea yam</name>
    <name type="synonym">Dioscorea rotundata</name>
    <dbReference type="NCBI Taxonomy" id="55577"/>
    <lineage>
        <taxon>Eukaryota</taxon>
        <taxon>Viridiplantae</taxon>
        <taxon>Streptophyta</taxon>
        <taxon>Embryophyta</taxon>
        <taxon>Tracheophyta</taxon>
        <taxon>Spermatophyta</taxon>
        <taxon>Magnoliopsida</taxon>
        <taxon>Liliopsida</taxon>
        <taxon>Dioscoreales</taxon>
        <taxon>Dioscoreaceae</taxon>
        <taxon>Dioscorea</taxon>
    </lineage>
</organism>
<evidence type="ECO:0000313" key="10">
    <source>
        <dbReference type="RefSeq" id="XP_039143498.1"/>
    </source>
</evidence>
<dbReference type="RefSeq" id="XP_039143498.1">
    <property type="nucleotide sequence ID" value="XM_039287564.1"/>
</dbReference>
<evidence type="ECO:0000256" key="5">
    <source>
        <dbReference type="ARBA" id="ARBA00023295"/>
    </source>
</evidence>
<dbReference type="GO" id="GO:0016985">
    <property type="term" value="F:mannan endo-1,4-beta-mannosidase activity"/>
    <property type="evidence" value="ECO:0007669"/>
    <property type="project" value="UniProtKB-EC"/>
</dbReference>
<evidence type="ECO:0000313" key="8">
    <source>
        <dbReference type="Proteomes" id="UP001515500"/>
    </source>
</evidence>
<evidence type="ECO:0000256" key="6">
    <source>
        <dbReference type="SAM" id="Phobius"/>
    </source>
</evidence>
<evidence type="ECO:0000256" key="4">
    <source>
        <dbReference type="ARBA" id="ARBA00022801"/>
    </source>
</evidence>
<evidence type="ECO:0000313" key="11">
    <source>
        <dbReference type="RefSeq" id="XP_039143499.1"/>
    </source>
</evidence>
<keyword evidence="6" id="KW-0472">Membrane</keyword>
<keyword evidence="4" id="KW-0378">Hydrolase</keyword>
<name>A0AB40CTR8_DIOCR</name>
<dbReference type="RefSeq" id="XP_039143499.1">
    <property type="nucleotide sequence ID" value="XM_039287565.1"/>
</dbReference>
<dbReference type="PANTHER" id="PTHR31451:SF45">
    <property type="entry name" value="MANNAN ENDO-1,4-BETA-MANNOSIDASE 2"/>
    <property type="match status" value="1"/>
</dbReference>
<keyword evidence="5" id="KW-0326">Glycosidase</keyword>
<sequence length="455" mass="52535">MALLQSRNSQRWSFYRPLSGHKPVLVGQRGWYLVVLGILSCIVFIYISIGYIGFHPELPKMNFVRVNGTQLMLDGKPFYVNGWNSYWLMDQAVEDYSWPRVLEMFQIGENMGLSVCRSWAFNDGAYHALQVSLGRFNERVFKALDKVVVEARRHGIRLLLSLVNNLDAFGGKSQYVRWAWEEGISLTSSNDSFFFDPAIRSYFKVYLKTILTRKNHLTGIEYRDDPAIFAWELINEPACLSDATGDTLQDWLEEMAAYVKSIDKKHLLTVGFEGFYGPASPPERLSMNPSEFYGRTGADFIRNSKISNIDFTSVHIYPDQWLKKANFSEKMKYISKWVSIHIEDCDTELKKPVLFTEFGLSSDHKDYDPAKRHIFYKSIYDAVHNSAKNNGAGGGALIWQFLARGMEKYNDDFGIFPDSRQPMYELIKHQSCRIAEVNYKQDILKTPYKDICQKN</sequence>
<dbReference type="EC" id="3.2.1.78" evidence="3"/>
<dbReference type="AlphaFoldDB" id="A0AB40CTR8"/>
<keyword evidence="6" id="KW-1133">Transmembrane helix</keyword>
<dbReference type="InterPro" id="IPR045053">
    <property type="entry name" value="MAN-like"/>
</dbReference>
<dbReference type="InterPro" id="IPR001547">
    <property type="entry name" value="Glyco_hydro_5"/>
</dbReference>
<feature type="transmembrane region" description="Helical" evidence="6">
    <location>
        <begin position="31"/>
        <end position="54"/>
    </location>
</feature>